<evidence type="ECO:0000256" key="3">
    <source>
        <dbReference type="ARBA" id="ARBA00011918"/>
    </source>
</evidence>
<evidence type="ECO:0000256" key="7">
    <source>
        <dbReference type="ARBA" id="ARBA00023204"/>
    </source>
</evidence>
<keyword evidence="4" id="KW-0489">Methyltransferase</keyword>
<dbReference type="InterPro" id="IPR008332">
    <property type="entry name" value="MethylG_MeTrfase_N"/>
</dbReference>
<accession>A0A6I3KE99</accession>
<dbReference type="PANTHER" id="PTHR10815:SF13">
    <property type="entry name" value="METHYLATED-DNA--PROTEIN-CYSTEINE METHYLTRANSFERASE"/>
    <property type="match status" value="1"/>
</dbReference>
<protein>
    <recommendedName>
        <fullName evidence="3">methylated-DNA--[protein]-cysteine S-methyltransferase</fullName>
        <ecNumber evidence="3">2.1.1.63</ecNumber>
    </recommendedName>
</protein>
<dbReference type="SUPFAM" id="SSF53155">
    <property type="entry name" value="Methylated DNA-protein cysteine methyltransferase domain"/>
    <property type="match status" value="1"/>
</dbReference>
<evidence type="ECO:0000256" key="1">
    <source>
        <dbReference type="ARBA" id="ARBA00001286"/>
    </source>
</evidence>
<dbReference type="Proteomes" id="UP000432568">
    <property type="component" value="Unassembled WGS sequence"/>
</dbReference>
<dbReference type="Pfam" id="PF01035">
    <property type="entry name" value="DNA_binding_1"/>
    <property type="match status" value="1"/>
</dbReference>
<dbReference type="Gene3D" id="3.30.160.70">
    <property type="entry name" value="Methylated DNA-protein cysteine methyltransferase domain"/>
    <property type="match status" value="1"/>
</dbReference>
<dbReference type="InterPro" id="IPR036388">
    <property type="entry name" value="WH-like_DNA-bd_sf"/>
</dbReference>
<dbReference type="InterPro" id="IPR036217">
    <property type="entry name" value="MethylDNA_cys_MeTrfase_DNAb"/>
</dbReference>
<evidence type="ECO:0000259" key="10">
    <source>
        <dbReference type="Pfam" id="PF01035"/>
    </source>
</evidence>
<name>A0A6I3KE99_9CORY</name>
<dbReference type="PANTHER" id="PTHR10815">
    <property type="entry name" value="METHYLATED-DNA--PROTEIN-CYSTEINE METHYLTRANSFERASE"/>
    <property type="match status" value="1"/>
</dbReference>
<evidence type="ECO:0000256" key="4">
    <source>
        <dbReference type="ARBA" id="ARBA00022603"/>
    </source>
</evidence>
<dbReference type="PROSITE" id="PS00374">
    <property type="entry name" value="MGMT"/>
    <property type="match status" value="1"/>
</dbReference>
<keyword evidence="7" id="KW-0234">DNA repair</keyword>
<keyword evidence="6" id="KW-0227">DNA damage</keyword>
<evidence type="ECO:0000313" key="13">
    <source>
        <dbReference type="Proteomes" id="UP000432568"/>
    </source>
</evidence>
<dbReference type="InterPro" id="IPR036631">
    <property type="entry name" value="MGMT_N_sf"/>
</dbReference>
<comment type="catalytic activity">
    <reaction evidence="1">
        <text>a 4-O-methyl-thymidine in DNA + L-cysteinyl-[protein] = a thymidine in DNA + S-methyl-L-cysteinyl-[protein]</text>
        <dbReference type="Rhea" id="RHEA:53428"/>
        <dbReference type="Rhea" id="RHEA-COMP:10131"/>
        <dbReference type="Rhea" id="RHEA-COMP:10132"/>
        <dbReference type="Rhea" id="RHEA-COMP:13555"/>
        <dbReference type="Rhea" id="RHEA-COMP:13556"/>
        <dbReference type="ChEBI" id="CHEBI:29950"/>
        <dbReference type="ChEBI" id="CHEBI:82612"/>
        <dbReference type="ChEBI" id="CHEBI:137386"/>
        <dbReference type="ChEBI" id="CHEBI:137387"/>
        <dbReference type="EC" id="2.1.1.63"/>
    </reaction>
</comment>
<evidence type="ECO:0000256" key="8">
    <source>
        <dbReference type="ARBA" id="ARBA00049348"/>
    </source>
</evidence>
<dbReference type="GO" id="GO:0032259">
    <property type="term" value="P:methylation"/>
    <property type="evidence" value="ECO:0007669"/>
    <property type="project" value="UniProtKB-KW"/>
</dbReference>
<keyword evidence="5" id="KW-0808">Transferase</keyword>
<evidence type="ECO:0000256" key="9">
    <source>
        <dbReference type="SAM" id="MobiDB-lite"/>
    </source>
</evidence>
<dbReference type="CDD" id="cd06445">
    <property type="entry name" value="ATase"/>
    <property type="match status" value="1"/>
</dbReference>
<proteinExistence type="inferred from homology"/>
<sequence>MHMWTSLDTPLGRLLLVSSKRGLSRVYFPGESPDLSGLQRLPDGPTSARHPSTANAGVAGAGVAGSDALVAAAQQITEYFAGTRRDFELLLDVPASPHTFRDRAQRALRDIPFGERWTYSRLAAAAGSAQAARAAGSACATNPLPIVVPCHRVVPASGGLGSYRGGTAAKQMLLEHEATLCGTRP</sequence>
<dbReference type="FunFam" id="1.10.10.10:FF:000214">
    <property type="entry name" value="Methylated-DNA--protein-cysteine methyltransferase"/>
    <property type="match status" value="1"/>
</dbReference>
<gene>
    <name evidence="12" type="ORF">FME68_04760</name>
</gene>
<evidence type="ECO:0000256" key="2">
    <source>
        <dbReference type="ARBA" id="ARBA00008711"/>
    </source>
</evidence>
<dbReference type="GO" id="GO:0006281">
    <property type="term" value="P:DNA repair"/>
    <property type="evidence" value="ECO:0007669"/>
    <property type="project" value="UniProtKB-KW"/>
</dbReference>
<evidence type="ECO:0000256" key="5">
    <source>
        <dbReference type="ARBA" id="ARBA00022679"/>
    </source>
</evidence>
<feature type="region of interest" description="Disordered" evidence="9">
    <location>
        <begin position="34"/>
        <end position="54"/>
    </location>
</feature>
<comment type="caution">
    <text evidence="12">The sequence shown here is derived from an EMBL/GenBank/DDBJ whole genome shotgun (WGS) entry which is preliminary data.</text>
</comment>
<dbReference type="SUPFAM" id="SSF46767">
    <property type="entry name" value="Methylated DNA-protein cysteine methyltransferase, C-terminal domain"/>
    <property type="match status" value="1"/>
</dbReference>
<dbReference type="GO" id="GO:0003908">
    <property type="term" value="F:methylated-DNA-[protein]-cysteine S-methyltransferase activity"/>
    <property type="evidence" value="ECO:0007669"/>
    <property type="project" value="UniProtKB-EC"/>
</dbReference>
<comment type="similarity">
    <text evidence="2">Belongs to the MGMT family.</text>
</comment>
<feature type="domain" description="Methylguanine DNA methyltransferase ribonuclease-like" evidence="11">
    <location>
        <begin position="4"/>
        <end position="92"/>
    </location>
</feature>
<dbReference type="EC" id="2.1.1.63" evidence="3"/>
<dbReference type="EMBL" id="VIOG01000004">
    <property type="protein sequence ID" value="MTD91201.1"/>
    <property type="molecule type" value="Genomic_DNA"/>
</dbReference>
<organism evidence="12 13">
    <name type="scientific">Corynebacterium aurimucosum</name>
    <dbReference type="NCBI Taxonomy" id="169292"/>
    <lineage>
        <taxon>Bacteria</taxon>
        <taxon>Bacillati</taxon>
        <taxon>Actinomycetota</taxon>
        <taxon>Actinomycetes</taxon>
        <taxon>Mycobacteriales</taxon>
        <taxon>Corynebacteriaceae</taxon>
        <taxon>Corynebacterium</taxon>
    </lineage>
</organism>
<evidence type="ECO:0000313" key="12">
    <source>
        <dbReference type="EMBL" id="MTD91201.1"/>
    </source>
</evidence>
<dbReference type="Gene3D" id="1.10.10.10">
    <property type="entry name" value="Winged helix-like DNA-binding domain superfamily/Winged helix DNA-binding domain"/>
    <property type="match status" value="1"/>
</dbReference>
<dbReference type="InterPro" id="IPR014048">
    <property type="entry name" value="MethylDNA_cys_MeTrfase_DNA-bd"/>
</dbReference>
<evidence type="ECO:0000259" key="11">
    <source>
        <dbReference type="Pfam" id="PF02870"/>
    </source>
</evidence>
<dbReference type="InterPro" id="IPR001497">
    <property type="entry name" value="MethylDNA_cys_MeTrfase_AS"/>
</dbReference>
<feature type="domain" description="Methylated-DNA-[protein]-cysteine S-methyltransferase DNA binding" evidence="10">
    <location>
        <begin position="100"/>
        <end position="178"/>
    </location>
</feature>
<reference evidence="12 13" key="1">
    <citation type="submission" date="2019-07" db="EMBL/GenBank/DDBJ databases">
        <title>Draft genome of C. aurimucosum strain 332.</title>
        <authorList>
            <person name="Pacheco L.G.C."/>
            <person name="Aguiar E.R.G.R."/>
            <person name="Barberis C.M."/>
            <person name="Almuzara M.N."/>
            <person name="Traglia G.M."/>
            <person name="Santos C.S."/>
            <person name="Vay C.A."/>
            <person name="Rocha D.J.P.G."/>
        </authorList>
    </citation>
    <scope>NUCLEOTIDE SEQUENCE [LARGE SCALE GENOMIC DNA]</scope>
    <source>
        <strain evidence="12 13">332</strain>
    </source>
</reference>
<comment type="catalytic activity">
    <reaction evidence="8">
        <text>a 6-O-methyl-2'-deoxyguanosine in DNA + L-cysteinyl-[protein] = S-methyl-L-cysteinyl-[protein] + a 2'-deoxyguanosine in DNA</text>
        <dbReference type="Rhea" id="RHEA:24000"/>
        <dbReference type="Rhea" id="RHEA-COMP:10131"/>
        <dbReference type="Rhea" id="RHEA-COMP:10132"/>
        <dbReference type="Rhea" id="RHEA-COMP:11367"/>
        <dbReference type="Rhea" id="RHEA-COMP:11368"/>
        <dbReference type="ChEBI" id="CHEBI:29950"/>
        <dbReference type="ChEBI" id="CHEBI:82612"/>
        <dbReference type="ChEBI" id="CHEBI:85445"/>
        <dbReference type="ChEBI" id="CHEBI:85448"/>
        <dbReference type="EC" id="2.1.1.63"/>
    </reaction>
</comment>
<evidence type="ECO:0000256" key="6">
    <source>
        <dbReference type="ARBA" id="ARBA00022763"/>
    </source>
</evidence>
<dbReference type="AlphaFoldDB" id="A0A6I3KE99"/>
<dbReference type="NCBIfam" id="TIGR00589">
    <property type="entry name" value="ogt"/>
    <property type="match status" value="1"/>
</dbReference>
<dbReference type="Pfam" id="PF02870">
    <property type="entry name" value="Methyltransf_1N"/>
    <property type="match status" value="1"/>
</dbReference>